<gene>
    <name evidence="1" type="ORF">EFY87_11260</name>
</gene>
<proteinExistence type="predicted"/>
<name>A0A3M9MAY4_9MICO</name>
<sequence length="129" mass="14549">MLSLTIQKAGWATLRFEQRQLAVAVRVSYLSDVVGALCEIAIHVRETPAEPRTWSFALEPEILDVTVSVERGEVRIVAAAPGLVNFTGWCERDALIHDLRKTLQDIDPEFYAEQWGEQCPLDLDLIRSI</sequence>
<dbReference type="RefSeq" id="WP_123271564.1">
    <property type="nucleotide sequence ID" value="NZ_RJJQ01000010.1"/>
</dbReference>
<accession>A0A3M9MAY4</accession>
<keyword evidence="2" id="KW-1185">Reference proteome</keyword>
<dbReference type="Proteomes" id="UP000271678">
    <property type="component" value="Unassembled WGS sequence"/>
</dbReference>
<protein>
    <submittedName>
        <fullName evidence="1">Uncharacterized protein</fullName>
    </submittedName>
</protein>
<organism evidence="1 2">
    <name type="scientific">Flexivirga caeni</name>
    <dbReference type="NCBI Taxonomy" id="2294115"/>
    <lineage>
        <taxon>Bacteria</taxon>
        <taxon>Bacillati</taxon>
        <taxon>Actinomycetota</taxon>
        <taxon>Actinomycetes</taxon>
        <taxon>Micrococcales</taxon>
        <taxon>Dermacoccaceae</taxon>
        <taxon>Flexivirga</taxon>
    </lineage>
</organism>
<evidence type="ECO:0000313" key="2">
    <source>
        <dbReference type="Proteomes" id="UP000271678"/>
    </source>
</evidence>
<dbReference type="EMBL" id="RJJQ01000010">
    <property type="protein sequence ID" value="RNI21718.1"/>
    <property type="molecule type" value="Genomic_DNA"/>
</dbReference>
<reference evidence="1 2" key="1">
    <citation type="submission" date="2018-11" db="EMBL/GenBank/DDBJ databases">
        <title>Draft genome of Simplicispira Flexivirga sp. BO-16.</title>
        <authorList>
            <person name="Im W.T."/>
        </authorList>
    </citation>
    <scope>NUCLEOTIDE SEQUENCE [LARGE SCALE GENOMIC DNA]</scope>
    <source>
        <strain evidence="1 2">BO-16</strain>
    </source>
</reference>
<evidence type="ECO:0000313" key="1">
    <source>
        <dbReference type="EMBL" id="RNI21718.1"/>
    </source>
</evidence>
<dbReference type="AlphaFoldDB" id="A0A3M9MAY4"/>
<comment type="caution">
    <text evidence="1">The sequence shown here is derived from an EMBL/GenBank/DDBJ whole genome shotgun (WGS) entry which is preliminary data.</text>
</comment>